<evidence type="ECO:0000259" key="1">
    <source>
        <dbReference type="PROSITE" id="PS51644"/>
    </source>
</evidence>
<dbReference type="InterPro" id="IPR021139">
    <property type="entry name" value="NYN"/>
</dbReference>
<organism evidence="2">
    <name type="scientific">metagenome</name>
    <dbReference type="NCBI Taxonomy" id="256318"/>
    <lineage>
        <taxon>unclassified sequences</taxon>
        <taxon>metagenomes</taxon>
    </lineage>
</organism>
<dbReference type="CDD" id="cd10146">
    <property type="entry name" value="LabA_like_C"/>
    <property type="match status" value="1"/>
</dbReference>
<reference evidence="2" key="1">
    <citation type="submission" date="2015-08" db="EMBL/GenBank/DDBJ databases">
        <authorList>
            <person name="Babu N.S."/>
            <person name="Beckwith C.J."/>
            <person name="Beseler K.G."/>
            <person name="Brison A."/>
            <person name="Carone J.V."/>
            <person name="Caskin T.P."/>
            <person name="Diamond M."/>
            <person name="Durham M.E."/>
            <person name="Foxe J.M."/>
            <person name="Go M."/>
            <person name="Henderson B.A."/>
            <person name="Jones I.B."/>
            <person name="McGettigan J.A."/>
            <person name="Micheletti S.J."/>
            <person name="Nasrallah M.E."/>
            <person name="Ortiz D."/>
            <person name="Piller C.R."/>
            <person name="Privatt S.R."/>
            <person name="Schneider S.L."/>
            <person name="Sharp S."/>
            <person name="Smith T.C."/>
            <person name="Stanton J.D."/>
            <person name="Ullery H.E."/>
            <person name="Wilson R.J."/>
            <person name="Serrano M.G."/>
            <person name="Buck G."/>
            <person name="Lee V."/>
            <person name="Wang Y."/>
            <person name="Carvalho R."/>
            <person name="Voegtly L."/>
            <person name="Shi R."/>
            <person name="Duckworth R."/>
            <person name="Johnson A."/>
            <person name="Loviza R."/>
            <person name="Walstead R."/>
            <person name="Shah Z."/>
            <person name="Kiflezghi M."/>
            <person name="Wade K."/>
            <person name="Ball S.L."/>
            <person name="Bradley K.W."/>
            <person name="Asai D.J."/>
            <person name="Bowman C.A."/>
            <person name="Russell D.A."/>
            <person name="Pope W.H."/>
            <person name="Jacobs-Sera D."/>
            <person name="Hendrix R.W."/>
            <person name="Hatfull G.F."/>
        </authorList>
    </citation>
    <scope>NUCLEOTIDE SEQUENCE</scope>
</reference>
<dbReference type="PANTHER" id="PTHR35811">
    <property type="entry name" value="SLR1870 PROTEIN"/>
    <property type="match status" value="1"/>
</dbReference>
<dbReference type="CDD" id="cd11297">
    <property type="entry name" value="PIN_LabA-like_N_1"/>
    <property type="match status" value="1"/>
</dbReference>
<dbReference type="PANTHER" id="PTHR35811:SF1">
    <property type="entry name" value="HTH OST-TYPE DOMAIN-CONTAINING PROTEIN"/>
    <property type="match status" value="1"/>
</dbReference>
<feature type="domain" description="HTH OST-type" evidence="1">
    <location>
        <begin position="175"/>
        <end position="249"/>
    </location>
</feature>
<dbReference type="InterPro" id="IPR025605">
    <property type="entry name" value="OST-HTH/LOTUS_dom"/>
</dbReference>
<dbReference type="InterPro" id="IPR041966">
    <property type="entry name" value="LOTUS-like"/>
</dbReference>
<dbReference type="GO" id="GO:0004540">
    <property type="term" value="F:RNA nuclease activity"/>
    <property type="evidence" value="ECO:0007669"/>
    <property type="project" value="InterPro"/>
</dbReference>
<dbReference type="PROSITE" id="PS51644">
    <property type="entry name" value="HTH_OST"/>
    <property type="match status" value="1"/>
</dbReference>
<dbReference type="Gene3D" id="3.40.50.1010">
    <property type="entry name" value="5'-nuclease"/>
    <property type="match status" value="1"/>
</dbReference>
<sequence length="264" mass="28472">MPSAPDSSRLAVLIDGDNTTPSIIEALLAEIAKYGSATVKRAYGDWTTPNLKGWKDVINAHAIQPMQQFAYTTGKNATDSALIIDAMDLLYTGNLDGFCIVSSDSDFTKLASRLRESGKTVYGFGEPKTPRSLVAACDKFVYLDVLRSSEQPERPSELVNAAKAPARKSSKELRGDGKLLKLLRDGVDAGSDDDGWANLGNVGSYVAKQQPDFDSRNWGYAKMVDLVTAIGLFEVERPPGQGVLVREKPKGTPATKTTAKKAVL</sequence>
<dbReference type="EMBL" id="CZKA01000011">
    <property type="protein sequence ID" value="CUR54570.1"/>
    <property type="molecule type" value="Genomic_DNA"/>
</dbReference>
<dbReference type="Gene3D" id="3.30.420.610">
    <property type="entry name" value="LOTUS domain-like"/>
    <property type="match status" value="1"/>
</dbReference>
<dbReference type="Pfam" id="PF01936">
    <property type="entry name" value="NYN"/>
    <property type="match status" value="1"/>
</dbReference>
<dbReference type="Pfam" id="PF12872">
    <property type="entry name" value="OST-HTH"/>
    <property type="match status" value="1"/>
</dbReference>
<dbReference type="AlphaFoldDB" id="A0A2P2BXV4"/>
<evidence type="ECO:0000313" key="2">
    <source>
        <dbReference type="EMBL" id="CUR54570.1"/>
    </source>
</evidence>
<accession>A0A2P2BXV4</accession>
<gene>
    <name evidence="2" type="ORF">NOCA2190027</name>
</gene>
<protein>
    <recommendedName>
        <fullName evidence="1">HTH OST-type domain-containing protein</fullName>
    </recommendedName>
</protein>
<name>A0A2P2BXV4_9ZZZZ</name>
<proteinExistence type="predicted"/>